<dbReference type="Proteomes" id="UP000053558">
    <property type="component" value="Unassembled WGS sequence"/>
</dbReference>
<proteinExistence type="predicted"/>
<dbReference type="RefSeq" id="XP_007763911.1">
    <property type="nucleotide sequence ID" value="XM_007765721.1"/>
</dbReference>
<feature type="compositionally biased region" description="Low complexity" evidence="1">
    <location>
        <begin position="366"/>
        <end position="384"/>
    </location>
</feature>
<evidence type="ECO:0000313" key="3">
    <source>
        <dbReference type="Proteomes" id="UP000053558"/>
    </source>
</evidence>
<dbReference type="EMBL" id="JH711573">
    <property type="protein sequence ID" value="EIW87418.1"/>
    <property type="molecule type" value="Genomic_DNA"/>
</dbReference>
<feature type="region of interest" description="Disordered" evidence="1">
    <location>
        <begin position="82"/>
        <end position="203"/>
    </location>
</feature>
<feature type="compositionally biased region" description="Low complexity" evidence="1">
    <location>
        <begin position="131"/>
        <end position="141"/>
    </location>
</feature>
<evidence type="ECO:0000256" key="1">
    <source>
        <dbReference type="SAM" id="MobiDB-lite"/>
    </source>
</evidence>
<protein>
    <submittedName>
        <fullName evidence="2">Uncharacterized protein</fullName>
    </submittedName>
</protein>
<evidence type="ECO:0000313" key="2">
    <source>
        <dbReference type="EMBL" id="EIW87418.1"/>
    </source>
</evidence>
<gene>
    <name evidence="2" type="ORF">CONPUDRAFT_141531</name>
</gene>
<dbReference type="KEGG" id="cput:CONPUDRAFT_141531"/>
<comment type="caution">
    <text evidence="2">The sequence shown here is derived from an EMBL/GenBank/DDBJ whole genome shotgun (WGS) entry which is preliminary data.</text>
</comment>
<keyword evidence="3" id="KW-1185">Reference proteome</keyword>
<dbReference type="GeneID" id="19201640"/>
<feature type="non-terminal residue" evidence="2">
    <location>
        <position position="384"/>
    </location>
</feature>
<feature type="compositionally biased region" description="Low complexity" evidence="1">
    <location>
        <begin position="106"/>
        <end position="124"/>
    </location>
</feature>
<feature type="region of interest" description="Disordered" evidence="1">
    <location>
        <begin position="364"/>
        <end position="384"/>
    </location>
</feature>
<feature type="compositionally biased region" description="Polar residues" evidence="1">
    <location>
        <begin position="170"/>
        <end position="189"/>
    </location>
</feature>
<sequence>MTDATCSNIPKEFLGPVLDPPYTHMRRQPDASTLLFVLTIVNMKPPPRLLNPSLEKKDDLSTRMAEMRRFIKLIIKPRPSFEIPPSIPDPRFRRTIPRTPGPTTPATPARSSSYYGSPLSGYGSNARRRSSLLSEDSLSPSFDASPTRAALRRKQYARGRPGVTPPAGQTWPNSRSRTLQPGRSRSYGDSPSPRRLAHSPHPKKIPALCLSQRSLVSAEANTSTASGPVDLSPITEGTETFEGVPTDLSATFSALHAASVAGPSGADLAQATAGADNEDPFVVTKGPSLVVTRATPSPDPSPSSSLYLTPWNADDKPNEDFTAGQLNAITRPCGVNKVASNRMTEDHDDHRELLHPHTPKFAAVDASTHCSHSPAASSSPMRFR</sequence>
<reference evidence="3" key="1">
    <citation type="journal article" date="2012" name="Science">
        <title>The Paleozoic origin of enzymatic lignin decomposition reconstructed from 31 fungal genomes.</title>
        <authorList>
            <person name="Floudas D."/>
            <person name="Binder M."/>
            <person name="Riley R."/>
            <person name="Barry K."/>
            <person name="Blanchette R.A."/>
            <person name="Henrissat B."/>
            <person name="Martinez A.T."/>
            <person name="Otillar R."/>
            <person name="Spatafora J.W."/>
            <person name="Yadav J.S."/>
            <person name="Aerts A."/>
            <person name="Benoit I."/>
            <person name="Boyd A."/>
            <person name="Carlson A."/>
            <person name="Copeland A."/>
            <person name="Coutinho P.M."/>
            <person name="de Vries R.P."/>
            <person name="Ferreira P."/>
            <person name="Findley K."/>
            <person name="Foster B."/>
            <person name="Gaskell J."/>
            <person name="Glotzer D."/>
            <person name="Gorecki P."/>
            <person name="Heitman J."/>
            <person name="Hesse C."/>
            <person name="Hori C."/>
            <person name="Igarashi K."/>
            <person name="Jurgens J.A."/>
            <person name="Kallen N."/>
            <person name="Kersten P."/>
            <person name="Kohler A."/>
            <person name="Kuees U."/>
            <person name="Kumar T.K.A."/>
            <person name="Kuo A."/>
            <person name="LaButti K."/>
            <person name="Larrondo L.F."/>
            <person name="Lindquist E."/>
            <person name="Ling A."/>
            <person name="Lombard V."/>
            <person name="Lucas S."/>
            <person name="Lundell T."/>
            <person name="Martin R."/>
            <person name="McLaughlin D.J."/>
            <person name="Morgenstern I."/>
            <person name="Morin E."/>
            <person name="Murat C."/>
            <person name="Nagy L.G."/>
            <person name="Nolan M."/>
            <person name="Ohm R.A."/>
            <person name="Patyshakuliyeva A."/>
            <person name="Rokas A."/>
            <person name="Ruiz-Duenas F.J."/>
            <person name="Sabat G."/>
            <person name="Salamov A."/>
            <person name="Samejima M."/>
            <person name="Schmutz J."/>
            <person name="Slot J.C."/>
            <person name="St John F."/>
            <person name="Stenlid J."/>
            <person name="Sun H."/>
            <person name="Sun S."/>
            <person name="Syed K."/>
            <person name="Tsang A."/>
            <person name="Wiebenga A."/>
            <person name="Young D."/>
            <person name="Pisabarro A."/>
            <person name="Eastwood D.C."/>
            <person name="Martin F."/>
            <person name="Cullen D."/>
            <person name="Grigoriev I.V."/>
            <person name="Hibbett D.S."/>
        </authorList>
    </citation>
    <scope>NUCLEOTIDE SEQUENCE [LARGE SCALE GENOMIC DNA]</scope>
    <source>
        <strain evidence="3">RWD-64-598 SS2</strain>
    </source>
</reference>
<name>A0A5M3N7Z5_CONPW</name>
<organism evidence="2 3">
    <name type="scientific">Coniophora puteana (strain RWD-64-598)</name>
    <name type="common">Brown rot fungus</name>
    <dbReference type="NCBI Taxonomy" id="741705"/>
    <lineage>
        <taxon>Eukaryota</taxon>
        <taxon>Fungi</taxon>
        <taxon>Dikarya</taxon>
        <taxon>Basidiomycota</taxon>
        <taxon>Agaricomycotina</taxon>
        <taxon>Agaricomycetes</taxon>
        <taxon>Agaricomycetidae</taxon>
        <taxon>Boletales</taxon>
        <taxon>Coniophorineae</taxon>
        <taxon>Coniophoraceae</taxon>
        <taxon>Coniophora</taxon>
    </lineage>
</organism>
<dbReference type="AlphaFoldDB" id="A0A5M3N7Z5"/>
<accession>A0A5M3N7Z5</accession>